<comment type="caution">
    <text evidence="2">The sequence shown here is derived from an EMBL/GenBank/DDBJ whole genome shotgun (WGS) entry which is preliminary data.</text>
</comment>
<feature type="chain" id="PRO_5045759639" evidence="1">
    <location>
        <begin position="27"/>
        <end position="470"/>
    </location>
</feature>
<dbReference type="Pfam" id="PF01244">
    <property type="entry name" value="Peptidase_M19"/>
    <property type="match status" value="1"/>
</dbReference>
<dbReference type="RefSeq" id="WP_256312906.1">
    <property type="nucleotide sequence ID" value="NZ_JANGAC010000022.1"/>
</dbReference>
<dbReference type="PANTHER" id="PTHR10443:SF12">
    <property type="entry name" value="DIPEPTIDASE"/>
    <property type="match status" value="1"/>
</dbReference>
<sequence>MNKRLICYLLMILAVLPFLNPSLALAYGKKEDLKIHFDSIIVDSHNDTMMKVIDNETWLPKVNIGKDTKNHIDIPKLKAGGLKVPFFAAYTAGYYGNDSRSISRTLALINALYWTEGNNRDTFKIVGTVEEIEKTVKDGKIAAVPTIEGGYSFNESNTIELINQYYDLGVRVVGFNWNYSNYLGEGCNRIYGDPKKTPSSGGLTKLGEKLAIEMNRLGMVIDVSHMAESTFWDIIAISKAPIIASHSGVYSLRKHPRNLTDEQLKALAKNGGVIGIVFYPDFLTDSKTAYIKDYVDNIDYAVNLAGIDHVGIGSDFDGGRLPNDIKDSSELYKVTEELVRRGYSKEDIEKLLGKNTLRVLNEVERIAKTNSKDSKRNLYITPEFKMGEIVINSTPLLAAKIESLNGAKIDETKSRIIVDGISYKPIYNEKTSNLSLKIKKTLKEKFHVVTFEVWNNKGDIQRETRIFYLK</sequence>
<dbReference type="Gene3D" id="3.20.20.140">
    <property type="entry name" value="Metal-dependent hydrolases"/>
    <property type="match status" value="1"/>
</dbReference>
<dbReference type="InterPro" id="IPR008257">
    <property type="entry name" value="Pept_M19"/>
</dbReference>
<keyword evidence="3" id="KW-1185">Reference proteome</keyword>
<dbReference type="PROSITE" id="PS51365">
    <property type="entry name" value="RENAL_DIPEPTIDASE_2"/>
    <property type="match status" value="1"/>
</dbReference>
<dbReference type="EMBL" id="JANGAC010000022">
    <property type="protein sequence ID" value="MCQ4925436.1"/>
    <property type="molecule type" value="Genomic_DNA"/>
</dbReference>
<reference evidence="2 3" key="1">
    <citation type="submission" date="2022-06" db="EMBL/GenBank/DDBJ databases">
        <title>Isolation of gut microbiota from human fecal samples.</title>
        <authorList>
            <person name="Pamer E.G."/>
            <person name="Barat B."/>
            <person name="Waligurski E."/>
            <person name="Medina S."/>
            <person name="Paddock L."/>
            <person name="Mostad J."/>
        </authorList>
    </citation>
    <scope>NUCLEOTIDE SEQUENCE [LARGE SCALE GENOMIC DNA]</scope>
    <source>
        <strain evidence="2 3">DFI.7.95</strain>
    </source>
</reference>
<dbReference type="CDD" id="cd01301">
    <property type="entry name" value="rDP_like"/>
    <property type="match status" value="1"/>
</dbReference>
<dbReference type="SUPFAM" id="SSF51556">
    <property type="entry name" value="Metallo-dependent hydrolases"/>
    <property type="match status" value="1"/>
</dbReference>
<dbReference type="Proteomes" id="UP001524478">
    <property type="component" value="Unassembled WGS sequence"/>
</dbReference>
<gene>
    <name evidence="2" type="ORF">NE686_20190</name>
</gene>
<keyword evidence="1" id="KW-0732">Signal</keyword>
<name>A0ABT1SG23_9FIRM</name>
<protein>
    <submittedName>
        <fullName evidence="2">Dipeptidase</fullName>
    </submittedName>
</protein>
<feature type="signal peptide" evidence="1">
    <location>
        <begin position="1"/>
        <end position="26"/>
    </location>
</feature>
<dbReference type="PANTHER" id="PTHR10443">
    <property type="entry name" value="MICROSOMAL DIPEPTIDASE"/>
    <property type="match status" value="1"/>
</dbReference>
<proteinExistence type="predicted"/>
<dbReference type="InterPro" id="IPR032466">
    <property type="entry name" value="Metal_Hydrolase"/>
</dbReference>
<accession>A0ABT1SG23</accession>
<evidence type="ECO:0000256" key="1">
    <source>
        <dbReference type="SAM" id="SignalP"/>
    </source>
</evidence>
<evidence type="ECO:0000313" key="2">
    <source>
        <dbReference type="EMBL" id="MCQ4925436.1"/>
    </source>
</evidence>
<evidence type="ECO:0000313" key="3">
    <source>
        <dbReference type="Proteomes" id="UP001524478"/>
    </source>
</evidence>
<organism evidence="2 3">
    <name type="scientific">Tissierella carlieri</name>
    <dbReference type="NCBI Taxonomy" id="689904"/>
    <lineage>
        <taxon>Bacteria</taxon>
        <taxon>Bacillati</taxon>
        <taxon>Bacillota</taxon>
        <taxon>Tissierellia</taxon>
        <taxon>Tissierellales</taxon>
        <taxon>Tissierellaceae</taxon>
        <taxon>Tissierella</taxon>
    </lineage>
</organism>